<feature type="signal peptide" evidence="1">
    <location>
        <begin position="1"/>
        <end position="17"/>
    </location>
</feature>
<evidence type="ECO:0000256" key="1">
    <source>
        <dbReference type="SAM" id="SignalP"/>
    </source>
</evidence>
<dbReference type="EMBL" id="KV878689">
    <property type="protein sequence ID" value="OJJ68962.1"/>
    <property type="molecule type" value="Genomic_DNA"/>
</dbReference>
<evidence type="ECO:0000313" key="3">
    <source>
        <dbReference type="Proteomes" id="UP000184499"/>
    </source>
</evidence>
<dbReference type="RefSeq" id="XP_067476211.1">
    <property type="nucleotide sequence ID" value="XM_067625589.1"/>
</dbReference>
<sequence>MRAFFFFFLFLISGTNCSNASSYSIKIAPPPTKHAPVAQSVARKTSRELILRLWVRPPPGAFFLSFFSLHRIYNYARHKAFFFMFGVT</sequence>
<keyword evidence="3" id="KW-1185">Reference proteome</keyword>
<accession>A0A1L9UBG4</accession>
<gene>
    <name evidence="2" type="ORF">ASPBRDRAFT_46232</name>
</gene>
<organism evidence="2 3">
    <name type="scientific">Aspergillus brasiliensis (strain CBS 101740 / IMI 381727 / IBT 21946)</name>
    <dbReference type="NCBI Taxonomy" id="767769"/>
    <lineage>
        <taxon>Eukaryota</taxon>
        <taxon>Fungi</taxon>
        <taxon>Dikarya</taxon>
        <taxon>Ascomycota</taxon>
        <taxon>Pezizomycotina</taxon>
        <taxon>Eurotiomycetes</taxon>
        <taxon>Eurotiomycetidae</taxon>
        <taxon>Eurotiales</taxon>
        <taxon>Aspergillaceae</taxon>
        <taxon>Aspergillus</taxon>
        <taxon>Aspergillus subgen. Circumdati</taxon>
    </lineage>
</organism>
<keyword evidence="1" id="KW-0732">Signal</keyword>
<protein>
    <recommendedName>
        <fullName evidence="4">Secreted protein</fullName>
    </recommendedName>
</protein>
<dbReference type="Proteomes" id="UP000184499">
    <property type="component" value="Unassembled WGS sequence"/>
</dbReference>
<reference evidence="3" key="1">
    <citation type="journal article" date="2017" name="Genome Biol.">
        <title>Comparative genomics reveals high biological diversity and specific adaptations in the industrially and medically important fungal genus Aspergillus.</title>
        <authorList>
            <person name="de Vries R.P."/>
            <person name="Riley R."/>
            <person name="Wiebenga A."/>
            <person name="Aguilar-Osorio G."/>
            <person name="Amillis S."/>
            <person name="Uchima C.A."/>
            <person name="Anderluh G."/>
            <person name="Asadollahi M."/>
            <person name="Askin M."/>
            <person name="Barry K."/>
            <person name="Battaglia E."/>
            <person name="Bayram O."/>
            <person name="Benocci T."/>
            <person name="Braus-Stromeyer S.A."/>
            <person name="Caldana C."/>
            <person name="Canovas D."/>
            <person name="Cerqueira G.C."/>
            <person name="Chen F."/>
            <person name="Chen W."/>
            <person name="Choi C."/>
            <person name="Clum A."/>
            <person name="Dos Santos R.A."/>
            <person name="Damasio A.R."/>
            <person name="Diallinas G."/>
            <person name="Emri T."/>
            <person name="Fekete E."/>
            <person name="Flipphi M."/>
            <person name="Freyberg S."/>
            <person name="Gallo A."/>
            <person name="Gournas C."/>
            <person name="Habgood R."/>
            <person name="Hainaut M."/>
            <person name="Harispe M.L."/>
            <person name="Henrissat B."/>
            <person name="Hilden K.S."/>
            <person name="Hope R."/>
            <person name="Hossain A."/>
            <person name="Karabika E."/>
            <person name="Karaffa L."/>
            <person name="Karanyi Z."/>
            <person name="Krasevec N."/>
            <person name="Kuo A."/>
            <person name="Kusch H."/>
            <person name="LaButti K."/>
            <person name="Lagendijk E.L."/>
            <person name="Lapidus A."/>
            <person name="Levasseur A."/>
            <person name="Lindquist E."/>
            <person name="Lipzen A."/>
            <person name="Logrieco A.F."/>
            <person name="MacCabe A."/>
            <person name="Maekelae M.R."/>
            <person name="Malavazi I."/>
            <person name="Melin P."/>
            <person name="Meyer V."/>
            <person name="Mielnichuk N."/>
            <person name="Miskei M."/>
            <person name="Molnar A.P."/>
            <person name="Mule G."/>
            <person name="Ngan C.Y."/>
            <person name="Orejas M."/>
            <person name="Orosz E."/>
            <person name="Ouedraogo J.P."/>
            <person name="Overkamp K.M."/>
            <person name="Park H.-S."/>
            <person name="Perrone G."/>
            <person name="Piumi F."/>
            <person name="Punt P.J."/>
            <person name="Ram A.F."/>
            <person name="Ramon A."/>
            <person name="Rauscher S."/>
            <person name="Record E."/>
            <person name="Riano-Pachon D.M."/>
            <person name="Robert V."/>
            <person name="Roehrig J."/>
            <person name="Ruller R."/>
            <person name="Salamov A."/>
            <person name="Salih N.S."/>
            <person name="Samson R.A."/>
            <person name="Sandor E."/>
            <person name="Sanguinetti M."/>
            <person name="Schuetze T."/>
            <person name="Sepcic K."/>
            <person name="Shelest E."/>
            <person name="Sherlock G."/>
            <person name="Sophianopoulou V."/>
            <person name="Squina F.M."/>
            <person name="Sun H."/>
            <person name="Susca A."/>
            <person name="Todd R.B."/>
            <person name="Tsang A."/>
            <person name="Unkles S.E."/>
            <person name="van de Wiele N."/>
            <person name="van Rossen-Uffink D."/>
            <person name="Oliveira J.V."/>
            <person name="Vesth T.C."/>
            <person name="Visser J."/>
            <person name="Yu J.-H."/>
            <person name="Zhou M."/>
            <person name="Andersen M.R."/>
            <person name="Archer D.B."/>
            <person name="Baker S.E."/>
            <person name="Benoit I."/>
            <person name="Brakhage A.A."/>
            <person name="Braus G.H."/>
            <person name="Fischer R."/>
            <person name="Frisvad J.C."/>
            <person name="Goldman G.H."/>
            <person name="Houbraken J."/>
            <person name="Oakley B."/>
            <person name="Pocsi I."/>
            <person name="Scazzocchio C."/>
            <person name="Seiboth B."/>
            <person name="vanKuyk P.A."/>
            <person name="Wortman J."/>
            <person name="Dyer P.S."/>
            <person name="Grigoriev I.V."/>
        </authorList>
    </citation>
    <scope>NUCLEOTIDE SEQUENCE [LARGE SCALE GENOMIC DNA]</scope>
    <source>
        <strain evidence="3">CBS 101740 / IMI 381727 / IBT 21946</strain>
    </source>
</reference>
<feature type="chain" id="PRO_5012544276" description="Secreted protein" evidence="1">
    <location>
        <begin position="18"/>
        <end position="88"/>
    </location>
</feature>
<proteinExistence type="predicted"/>
<evidence type="ECO:0008006" key="4">
    <source>
        <dbReference type="Google" id="ProtNLM"/>
    </source>
</evidence>
<dbReference type="VEuPathDB" id="FungiDB:ASPBRDRAFT_46232"/>
<name>A0A1L9UBG4_ASPBC</name>
<dbReference type="GeneID" id="93578077"/>
<dbReference type="AlphaFoldDB" id="A0A1L9UBG4"/>
<evidence type="ECO:0000313" key="2">
    <source>
        <dbReference type="EMBL" id="OJJ68962.1"/>
    </source>
</evidence>